<keyword evidence="4" id="KW-1185">Reference proteome</keyword>
<feature type="region of interest" description="Disordered" evidence="1">
    <location>
        <begin position="236"/>
        <end position="257"/>
    </location>
</feature>
<dbReference type="AlphaFoldDB" id="A0AAW0F0F9"/>
<evidence type="ECO:0000256" key="1">
    <source>
        <dbReference type="SAM" id="MobiDB-lite"/>
    </source>
</evidence>
<accession>A0AAW0F0F9</accession>
<protein>
    <submittedName>
        <fullName evidence="3">Uncharacterized protein</fullName>
    </submittedName>
</protein>
<keyword evidence="2" id="KW-0472">Membrane</keyword>
<evidence type="ECO:0000313" key="3">
    <source>
        <dbReference type="EMBL" id="KAK7199069.1"/>
    </source>
</evidence>
<evidence type="ECO:0000313" key="4">
    <source>
        <dbReference type="Proteomes" id="UP001430356"/>
    </source>
</evidence>
<keyword evidence="2" id="KW-0812">Transmembrane</keyword>
<sequence>MAPLFSSFPSRQRHTTFELDYVPPPWLTTTVTPSPPDATPQPPDNSRDANIFGTASALVVGGVLVLCVLGAVYYYFHVHRERLSVQGGVLAPAAGGRGPATIHVMEGVPMDYSAVPAAGRRRTGEDDGALQRLPQASAAAVPTGGDERVTYHVRLRGRSRRVRVRATDAEPHVFNPLALAPASAEAQACIGRPLWDEADGGAEQGSRHTRDGQEKWMPIHYGSAVYYSRPVESQHLDASRSTHGNRGSTCGTDDEDDEDAVFRYDTCDSSAHQR</sequence>
<reference evidence="3 4" key="1">
    <citation type="journal article" date="2021" name="MBio">
        <title>A New Model Trypanosomatid, Novymonas esmeraldas: Genomic Perception of Its 'Candidatus Pandoraea novymonadis' Endosymbiont.</title>
        <authorList>
            <person name="Zakharova A."/>
            <person name="Saura A."/>
            <person name="Butenko A."/>
            <person name="Podesvova L."/>
            <person name="Warmusova S."/>
            <person name="Kostygov A.Y."/>
            <person name="Nenarokova A."/>
            <person name="Lukes J."/>
            <person name="Opperdoes F.R."/>
            <person name="Yurchenko V."/>
        </authorList>
    </citation>
    <scope>NUCLEOTIDE SEQUENCE [LARGE SCALE GENOMIC DNA]</scope>
    <source>
        <strain evidence="3 4">E262AT.01</strain>
    </source>
</reference>
<evidence type="ECO:0000256" key="2">
    <source>
        <dbReference type="SAM" id="Phobius"/>
    </source>
</evidence>
<feature type="transmembrane region" description="Helical" evidence="2">
    <location>
        <begin position="51"/>
        <end position="76"/>
    </location>
</feature>
<comment type="caution">
    <text evidence="3">The sequence shown here is derived from an EMBL/GenBank/DDBJ whole genome shotgun (WGS) entry which is preliminary data.</text>
</comment>
<feature type="compositionally biased region" description="Polar residues" evidence="1">
    <location>
        <begin position="241"/>
        <end position="251"/>
    </location>
</feature>
<organism evidence="3 4">
    <name type="scientific">Novymonas esmeraldas</name>
    <dbReference type="NCBI Taxonomy" id="1808958"/>
    <lineage>
        <taxon>Eukaryota</taxon>
        <taxon>Discoba</taxon>
        <taxon>Euglenozoa</taxon>
        <taxon>Kinetoplastea</taxon>
        <taxon>Metakinetoplastina</taxon>
        <taxon>Trypanosomatida</taxon>
        <taxon>Trypanosomatidae</taxon>
        <taxon>Novymonas</taxon>
    </lineage>
</organism>
<dbReference type="Proteomes" id="UP001430356">
    <property type="component" value="Unassembled WGS sequence"/>
</dbReference>
<gene>
    <name evidence="3" type="ORF">NESM_000875700</name>
</gene>
<proteinExistence type="predicted"/>
<keyword evidence="2" id="KW-1133">Transmembrane helix</keyword>
<name>A0AAW0F0F9_9TRYP</name>
<dbReference type="EMBL" id="JAECZO010000208">
    <property type="protein sequence ID" value="KAK7199069.1"/>
    <property type="molecule type" value="Genomic_DNA"/>
</dbReference>